<evidence type="ECO:0000313" key="2">
    <source>
        <dbReference type="Proteomes" id="UP000829685"/>
    </source>
</evidence>
<dbReference type="Proteomes" id="UP000829685">
    <property type="component" value="Unassembled WGS sequence"/>
</dbReference>
<name>A0A9P9W9K7_9PEZI</name>
<keyword evidence="2" id="KW-1185">Reference proteome</keyword>
<proteinExistence type="predicted"/>
<organism evidence="1 2">
    <name type="scientific">Neoarthrinium moseri</name>
    <dbReference type="NCBI Taxonomy" id="1658444"/>
    <lineage>
        <taxon>Eukaryota</taxon>
        <taxon>Fungi</taxon>
        <taxon>Dikarya</taxon>
        <taxon>Ascomycota</taxon>
        <taxon>Pezizomycotina</taxon>
        <taxon>Sordariomycetes</taxon>
        <taxon>Xylariomycetidae</taxon>
        <taxon>Amphisphaeriales</taxon>
        <taxon>Apiosporaceae</taxon>
        <taxon>Neoarthrinium</taxon>
    </lineage>
</organism>
<comment type="caution">
    <text evidence="1">The sequence shown here is derived from an EMBL/GenBank/DDBJ whole genome shotgun (WGS) entry which is preliminary data.</text>
</comment>
<dbReference type="AlphaFoldDB" id="A0A9P9W9K7"/>
<protein>
    <submittedName>
        <fullName evidence="1">Uncharacterized protein</fullName>
    </submittedName>
</protein>
<reference evidence="1" key="1">
    <citation type="submission" date="2021-03" db="EMBL/GenBank/DDBJ databases">
        <title>Revisited historic fungal species revealed as producer of novel bioactive compounds through whole genome sequencing and comparative genomics.</title>
        <authorList>
            <person name="Vignolle G.A."/>
            <person name="Hochenegger N."/>
            <person name="Mach R.L."/>
            <person name="Mach-Aigner A.R."/>
            <person name="Javad Rahimi M."/>
            <person name="Salim K.A."/>
            <person name="Chan C.M."/>
            <person name="Lim L.B.L."/>
            <person name="Cai F."/>
            <person name="Druzhinina I.S."/>
            <person name="U'Ren J.M."/>
            <person name="Derntl C."/>
        </authorList>
    </citation>
    <scope>NUCLEOTIDE SEQUENCE</scope>
    <source>
        <strain evidence="1">TUCIM 5799</strain>
    </source>
</reference>
<dbReference type="EMBL" id="JAFIMR010000060">
    <property type="protein sequence ID" value="KAI1852889.1"/>
    <property type="molecule type" value="Genomic_DNA"/>
</dbReference>
<gene>
    <name evidence="1" type="ORF">JX265_012917</name>
</gene>
<accession>A0A9P9W9K7</accession>
<sequence length="228" mass="26219">MATPEELRKPGPDPRLFYQWATCSRENIVTALTAFYKNLPHIDALLVHDAPPDGWPDITADSLARVGIYKTEEALELLRHLPYIEGSHPWITPETFPIDYRAVVATAGAARIPAWFQTLKDGTFHDFPPWVVQLTTSSDRDGDNYMLDTTDGTLTKFIITGTVCFEPIAEYADEDPRKWRDLWCDDRTYRVEKLLEKWKEKYQKSGLADVSQGRKETEAIRKTEFDFC</sequence>
<evidence type="ECO:0000313" key="1">
    <source>
        <dbReference type="EMBL" id="KAI1852889.1"/>
    </source>
</evidence>